<feature type="domain" description="EF-hand" evidence="4">
    <location>
        <begin position="236"/>
        <end position="271"/>
    </location>
</feature>
<proteinExistence type="predicted"/>
<protein>
    <recommendedName>
        <fullName evidence="4">EF-hand domain-containing protein</fullName>
    </recommendedName>
</protein>
<dbReference type="eggNOG" id="COG5126">
    <property type="taxonomic scope" value="Bacteria"/>
</dbReference>
<dbReference type="PROSITE" id="PS00018">
    <property type="entry name" value="EF_HAND_1"/>
    <property type="match status" value="2"/>
</dbReference>
<dbReference type="KEGG" id="trs:Terro_1418"/>
<accession>I3ZEQ9</accession>
<keyword evidence="6" id="KW-1185">Reference proteome</keyword>
<dbReference type="PROSITE" id="PS50222">
    <property type="entry name" value="EF_HAND_2"/>
    <property type="match status" value="2"/>
</dbReference>
<feature type="compositionally biased region" description="Basic and acidic residues" evidence="3">
    <location>
        <begin position="287"/>
        <end position="299"/>
    </location>
</feature>
<sequence>MTKMHRSNLLAAAVAVVVPALSMPLLVAQPPRTPPPRVFLLALDTDHDGQLAAAEIAAASASLLTLDKNHDGQITPDEYAPRFQTDSPVANELYARLMAMDANKDGVLTVDEVPERMQPMFQRGDANHDGKLTGDEIRAMAQAQADPQGRPVGRNNASVQLRVDPITNSLDVDHDGVFTAAEIASAPGALKTLDKNADGILSADELRVRQQTPAERAAHSMDEWDGDRDGFLIKGEMPDRMQANFEAMDLNHDGKVSLEEMTTFMATQPMGRGPGGPGGPPTGAGERSGDMKPPAERMPENNAAPAR</sequence>
<dbReference type="InterPro" id="IPR011992">
    <property type="entry name" value="EF-hand-dom_pair"/>
</dbReference>
<organism evidence="5 6">
    <name type="scientific">Terriglobus roseus (strain DSM 18391 / NRRL B-41598 / KBS 63)</name>
    <dbReference type="NCBI Taxonomy" id="926566"/>
    <lineage>
        <taxon>Bacteria</taxon>
        <taxon>Pseudomonadati</taxon>
        <taxon>Acidobacteriota</taxon>
        <taxon>Terriglobia</taxon>
        <taxon>Terriglobales</taxon>
        <taxon>Acidobacteriaceae</taxon>
        <taxon>Terriglobus</taxon>
    </lineage>
</organism>
<dbReference type="Gene3D" id="1.10.238.10">
    <property type="entry name" value="EF-hand"/>
    <property type="match status" value="4"/>
</dbReference>
<dbReference type="SMART" id="SM00054">
    <property type="entry name" value="EFh"/>
    <property type="match status" value="3"/>
</dbReference>
<name>I3ZEQ9_TERRK</name>
<keyword evidence="1" id="KW-0479">Metal-binding</keyword>
<feature type="region of interest" description="Disordered" evidence="3">
    <location>
        <begin position="267"/>
        <end position="307"/>
    </location>
</feature>
<dbReference type="Proteomes" id="UP000006056">
    <property type="component" value="Chromosome"/>
</dbReference>
<reference evidence="5 6" key="1">
    <citation type="submission" date="2012-06" db="EMBL/GenBank/DDBJ databases">
        <title>Complete genome of Terriglobus roseus DSM 18391.</title>
        <authorList>
            <consortium name="US DOE Joint Genome Institute (JGI-PGF)"/>
            <person name="Lucas S."/>
            <person name="Copeland A."/>
            <person name="Lapidus A."/>
            <person name="Glavina del Rio T."/>
            <person name="Dalin E."/>
            <person name="Tice H."/>
            <person name="Bruce D."/>
            <person name="Goodwin L."/>
            <person name="Pitluck S."/>
            <person name="Peters L."/>
            <person name="Mikhailova N."/>
            <person name="Munk A.C.C."/>
            <person name="Kyrpides N."/>
            <person name="Mavromatis K."/>
            <person name="Ivanova N."/>
            <person name="Brettin T."/>
            <person name="Detter J.C."/>
            <person name="Han C."/>
            <person name="Larimer F."/>
            <person name="Land M."/>
            <person name="Hauser L."/>
            <person name="Markowitz V."/>
            <person name="Cheng J.-F."/>
            <person name="Hugenholtz P."/>
            <person name="Woyke T."/>
            <person name="Wu D."/>
            <person name="Brambilla E."/>
            <person name="Klenk H.-P."/>
            <person name="Eisen J.A."/>
        </authorList>
    </citation>
    <scope>NUCLEOTIDE SEQUENCE [LARGE SCALE GENOMIC DNA]</scope>
    <source>
        <strain evidence="6">DSM 18391 / NRRL B-41598 / KBS 63</strain>
    </source>
</reference>
<dbReference type="InterPro" id="IPR002048">
    <property type="entry name" value="EF_hand_dom"/>
</dbReference>
<dbReference type="SUPFAM" id="SSF47473">
    <property type="entry name" value="EF-hand"/>
    <property type="match status" value="2"/>
</dbReference>
<evidence type="ECO:0000256" key="2">
    <source>
        <dbReference type="ARBA" id="ARBA00022737"/>
    </source>
</evidence>
<dbReference type="Pfam" id="PF13202">
    <property type="entry name" value="EF-hand_5"/>
    <property type="match status" value="5"/>
</dbReference>
<evidence type="ECO:0000313" key="5">
    <source>
        <dbReference type="EMBL" id="AFL87727.1"/>
    </source>
</evidence>
<evidence type="ECO:0000256" key="3">
    <source>
        <dbReference type="SAM" id="MobiDB-lite"/>
    </source>
</evidence>
<dbReference type="HOGENOM" id="CLU_1019157_0_0_0"/>
<evidence type="ECO:0000259" key="4">
    <source>
        <dbReference type="PROSITE" id="PS50222"/>
    </source>
</evidence>
<dbReference type="PANTHER" id="PTHR10827">
    <property type="entry name" value="RETICULOCALBIN"/>
    <property type="match status" value="1"/>
</dbReference>
<dbReference type="AlphaFoldDB" id="I3ZEQ9"/>
<dbReference type="GO" id="GO:0005509">
    <property type="term" value="F:calcium ion binding"/>
    <property type="evidence" value="ECO:0007669"/>
    <property type="project" value="InterPro"/>
</dbReference>
<gene>
    <name evidence="5" type="ordered locus">Terro_1418</name>
</gene>
<dbReference type="OrthoDB" id="113323at2"/>
<dbReference type="PANTHER" id="PTHR10827:SF98">
    <property type="entry name" value="45 KDA CALCIUM-BINDING PROTEIN"/>
    <property type="match status" value="1"/>
</dbReference>
<feature type="domain" description="EF-hand" evidence="4">
    <location>
        <begin position="112"/>
        <end position="147"/>
    </location>
</feature>
<dbReference type="STRING" id="926566.Terro_1418"/>
<dbReference type="InterPro" id="IPR018247">
    <property type="entry name" value="EF_Hand_1_Ca_BS"/>
</dbReference>
<keyword evidence="2" id="KW-0677">Repeat</keyword>
<dbReference type="EMBL" id="CP003379">
    <property type="protein sequence ID" value="AFL87727.1"/>
    <property type="molecule type" value="Genomic_DNA"/>
</dbReference>
<evidence type="ECO:0000256" key="1">
    <source>
        <dbReference type="ARBA" id="ARBA00022723"/>
    </source>
</evidence>
<evidence type="ECO:0000313" key="6">
    <source>
        <dbReference type="Proteomes" id="UP000006056"/>
    </source>
</evidence>